<dbReference type="PANTHER" id="PTHR43065">
    <property type="entry name" value="SENSOR HISTIDINE KINASE"/>
    <property type="match status" value="1"/>
</dbReference>
<dbReference type="STRING" id="474950.SAMN05421771_1394"/>
<evidence type="ECO:0000256" key="7">
    <source>
        <dbReference type="ARBA" id="ARBA00022840"/>
    </source>
</evidence>
<evidence type="ECO:0000256" key="9">
    <source>
        <dbReference type="SAM" id="MobiDB-lite"/>
    </source>
</evidence>
<dbReference type="PRINTS" id="PR00344">
    <property type="entry name" value="BCTRLSENSOR"/>
</dbReference>
<dbReference type="SMART" id="SM00388">
    <property type="entry name" value="HisKA"/>
    <property type="match status" value="1"/>
</dbReference>
<dbReference type="PROSITE" id="PS50109">
    <property type="entry name" value="HIS_KIN"/>
    <property type="match status" value="1"/>
</dbReference>
<dbReference type="EMBL" id="FOZL01000001">
    <property type="protein sequence ID" value="SFS07819.1"/>
    <property type="molecule type" value="Genomic_DNA"/>
</dbReference>
<evidence type="ECO:0000313" key="13">
    <source>
        <dbReference type="Proteomes" id="UP000199024"/>
    </source>
</evidence>
<dbReference type="InterPro" id="IPR005467">
    <property type="entry name" value="His_kinase_dom"/>
</dbReference>
<evidence type="ECO:0000256" key="2">
    <source>
        <dbReference type="ARBA" id="ARBA00012438"/>
    </source>
</evidence>
<dbReference type="EC" id="2.7.13.3" evidence="2"/>
<evidence type="ECO:0000256" key="1">
    <source>
        <dbReference type="ARBA" id="ARBA00000085"/>
    </source>
</evidence>
<dbReference type="RefSeq" id="WP_089837854.1">
    <property type="nucleotide sequence ID" value="NZ_FOZL01000001.1"/>
</dbReference>
<keyword evidence="5" id="KW-0547">Nucleotide-binding</keyword>
<evidence type="ECO:0000256" key="5">
    <source>
        <dbReference type="ARBA" id="ARBA00022741"/>
    </source>
</evidence>
<dbReference type="Gene3D" id="3.30.450.40">
    <property type="match status" value="1"/>
</dbReference>
<dbReference type="GO" id="GO:0000155">
    <property type="term" value="F:phosphorelay sensor kinase activity"/>
    <property type="evidence" value="ECO:0007669"/>
    <property type="project" value="InterPro"/>
</dbReference>
<protein>
    <recommendedName>
        <fullName evidence="2">histidine kinase</fullName>
        <ecNumber evidence="2">2.7.13.3</ecNumber>
    </recommendedName>
</protein>
<dbReference type="SUPFAM" id="SSF55874">
    <property type="entry name" value="ATPase domain of HSP90 chaperone/DNA topoisomerase II/histidine kinase"/>
    <property type="match status" value="1"/>
</dbReference>
<proteinExistence type="predicted"/>
<feature type="region of interest" description="Disordered" evidence="9">
    <location>
        <begin position="500"/>
        <end position="527"/>
    </location>
</feature>
<feature type="transmembrane region" description="Helical" evidence="10">
    <location>
        <begin position="20"/>
        <end position="43"/>
    </location>
</feature>
<feature type="region of interest" description="Disordered" evidence="9">
    <location>
        <begin position="378"/>
        <end position="413"/>
    </location>
</feature>
<evidence type="ECO:0000256" key="10">
    <source>
        <dbReference type="SAM" id="Phobius"/>
    </source>
</evidence>
<keyword evidence="4" id="KW-0808">Transferase</keyword>
<dbReference type="OrthoDB" id="110871at2"/>
<feature type="domain" description="Histidine kinase" evidence="11">
    <location>
        <begin position="258"/>
        <end position="496"/>
    </location>
</feature>
<dbReference type="Pfam" id="PF02518">
    <property type="entry name" value="HATPase_c"/>
    <property type="match status" value="1"/>
</dbReference>
<dbReference type="InterPro" id="IPR004358">
    <property type="entry name" value="Sig_transdc_His_kin-like_C"/>
</dbReference>
<dbReference type="SMART" id="SM00387">
    <property type="entry name" value="HATPase_c"/>
    <property type="match status" value="1"/>
</dbReference>
<sequence length="527" mass="56210">MLGRLKVLSEWLASFRGPHGAGMLHGFCLSALGGMLAAVWALLRRQRQQARAARLERAQWEEQEAYARLDVALGPGGDTRPLARRVCRAVIEASRFRRIAMLVRDAEGKLFVAGSSGMDDLTVGALQTWGVSVIRQERGLGPAGPVKALAREKIGAGSFVMPIASPDAFESVGFVSTGPLAETDCRQVIVTMLRGAGGAVLGALVVGLAADRAEKDPIAMAPLESLAVKLARTIENASLAERLLRSEKLAGLGQLAGGVAHELNNPLTAVLGFAELILQSSEDARVREDADTIIREALRMKETVESLLNFWRPVTLLDEPVAIEALLDEVARACAGKLSERGVRLVVETGEAMPSVRGNRDRLRQILEHLLNNAAQAIAAGRERRRSGDGPRAGTPEMRGTSLPRGADEGDLSPTIRITVSHDGQTMHLIVSDTGPGFREPARAFDPFYTTRQPGEGAGLGLSICYGIVREHGGEISAFNLHPHGAAVVVELPVREMKSSGATASAPKATSLRKHEGVRIDRDPGPG</sequence>
<keyword evidence="3" id="KW-0597">Phosphoprotein</keyword>
<dbReference type="InterPro" id="IPR003594">
    <property type="entry name" value="HATPase_dom"/>
</dbReference>
<keyword evidence="7" id="KW-0067">ATP-binding</keyword>
<dbReference type="InterPro" id="IPR029016">
    <property type="entry name" value="GAF-like_dom_sf"/>
</dbReference>
<dbReference type="AlphaFoldDB" id="A0A1I6LWJ2"/>
<evidence type="ECO:0000256" key="4">
    <source>
        <dbReference type="ARBA" id="ARBA00022679"/>
    </source>
</evidence>
<dbReference type="Gene3D" id="1.10.287.130">
    <property type="match status" value="1"/>
</dbReference>
<dbReference type="SUPFAM" id="SSF55781">
    <property type="entry name" value="GAF domain-like"/>
    <property type="match status" value="1"/>
</dbReference>
<dbReference type="PANTHER" id="PTHR43065:SF10">
    <property type="entry name" value="PEROXIDE STRESS-ACTIVATED HISTIDINE KINASE MAK3"/>
    <property type="match status" value="1"/>
</dbReference>
<keyword evidence="8" id="KW-0902">Two-component regulatory system</keyword>
<evidence type="ECO:0000313" key="12">
    <source>
        <dbReference type="EMBL" id="SFS07819.1"/>
    </source>
</evidence>
<dbReference type="InterPro" id="IPR003661">
    <property type="entry name" value="HisK_dim/P_dom"/>
</dbReference>
<dbReference type="InterPro" id="IPR036097">
    <property type="entry name" value="HisK_dim/P_sf"/>
</dbReference>
<keyword evidence="6 12" id="KW-0418">Kinase</keyword>
<gene>
    <name evidence="12" type="ORF">SAMN05421771_1394</name>
</gene>
<dbReference type="Proteomes" id="UP000199024">
    <property type="component" value="Unassembled WGS sequence"/>
</dbReference>
<keyword evidence="10" id="KW-0812">Transmembrane</keyword>
<reference evidence="12 13" key="1">
    <citation type="submission" date="2016-10" db="EMBL/GenBank/DDBJ databases">
        <authorList>
            <person name="de Groot N.N."/>
        </authorList>
    </citation>
    <scope>NUCLEOTIDE SEQUENCE [LARGE SCALE GENOMIC DNA]</scope>
    <source>
        <strain evidence="12 13">DSM 21001</strain>
    </source>
</reference>
<dbReference type="CDD" id="cd00082">
    <property type="entry name" value="HisKA"/>
    <property type="match status" value="1"/>
</dbReference>
<keyword evidence="10" id="KW-1133">Transmembrane helix</keyword>
<dbReference type="GO" id="GO:0005524">
    <property type="term" value="F:ATP binding"/>
    <property type="evidence" value="ECO:0007669"/>
    <property type="project" value="UniProtKB-KW"/>
</dbReference>
<dbReference type="SUPFAM" id="SSF47384">
    <property type="entry name" value="Homodimeric domain of signal transducing histidine kinase"/>
    <property type="match status" value="1"/>
</dbReference>
<evidence type="ECO:0000256" key="6">
    <source>
        <dbReference type="ARBA" id="ARBA00022777"/>
    </source>
</evidence>
<comment type="catalytic activity">
    <reaction evidence="1">
        <text>ATP + protein L-histidine = ADP + protein N-phospho-L-histidine.</text>
        <dbReference type="EC" id="2.7.13.3"/>
    </reaction>
</comment>
<dbReference type="Gene3D" id="3.30.565.10">
    <property type="entry name" value="Histidine kinase-like ATPase, C-terminal domain"/>
    <property type="match status" value="1"/>
</dbReference>
<evidence type="ECO:0000256" key="3">
    <source>
        <dbReference type="ARBA" id="ARBA00022553"/>
    </source>
</evidence>
<name>A0A1I6LWJ2_9BACT</name>
<organism evidence="12 13">
    <name type="scientific">Granulicella pectinivorans</name>
    <dbReference type="NCBI Taxonomy" id="474950"/>
    <lineage>
        <taxon>Bacteria</taxon>
        <taxon>Pseudomonadati</taxon>
        <taxon>Acidobacteriota</taxon>
        <taxon>Terriglobia</taxon>
        <taxon>Terriglobales</taxon>
        <taxon>Acidobacteriaceae</taxon>
        <taxon>Granulicella</taxon>
    </lineage>
</organism>
<keyword evidence="10" id="KW-0472">Membrane</keyword>
<accession>A0A1I6LWJ2</accession>
<dbReference type="Pfam" id="PF00512">
    <property type="entry name" value="HisKA"/>
    <property type="match status" value="1"/>
</dbReference>
<keyword evidence="13" id="KW-1185">Reference proteome</keyword>
<feature type="compositionally biased region" description="Basic and acidic residues" evidence="9">
    <location>
        <begin position="513"/>
        <end position="527"/>
    </location>
</feature>
<dbReference type="InterPro" id="IPR036890">
    <property type="entry name" value="HATPase_C_sf"/>
</dbReference>
<evidence type="ECO:0000256" key="8">
    <source>
        <dbReference type="ARBA" id="ARBA00023012"/>
    </source>
</evidence>
<evidence type="ECO:0000259" key="11">
    <source>
        <dbReference type="PROSITE" id="PS50109"/>
    </source>
</evidence>